<organism evidence="2">
    <name type="scientific">Arundo donax</name>
    <name type="common">Giant reed</name>
    <name type="synonym">Donax arundinaceus</name>
    <dbReference type="NCBI Taxonomy" id="35708"/>
    <lineage>
        <taxon>Eukaryota</taxon>
        <taxon>Viridiplantae</taxon>
        <taxon>Streptophyta</taxon>
        <taxon>Embryophyta</taxon>
        <taxon>Tracheophyta</taxon>
        <taxon>Spermatophyta</taxon>
        <taxon>Magnoliopsida</taxon>
        <taxon>Liliopsida</taxon>
        <taxon>Poales</taxon>
        <taxon>Poaceae</taxon>
        <taxon>PACMAD clade</taxon>
        <taxon>Arundinoideae</taxon>
        <taxon>Arundineae</taxon>
        <taxon>Arundo</taxon>
    </lineage>
</organism>
<sequence length="43" mass="4793">MPHMTISASLPIIALWNMSFCNVITHSVICNALNTQFLALLVY</sequence>
<keyword evidence="1" id="KW-0732">Signal</keyword>
<feature type="chain" id="PRO_5002061737" evidence="1">
    <location>
        <begin position="22"/>
        <end position="43"/>
    </location>
</feature>
<dbReference type="EMBL" id="GBRH01275364">
    <property type="protein sequence ID" value="JAD22531.1"/>
    <property type="molecule type" value="Transcribed_RNA"/>
</dbReference>
<protein>
    <submittedName>
        <fullName evidence="2">Uncharacterized protein</fullName>
    </submittedName>
</protein>
<reference evidence="2" key="1">
    <citation type="submission" date="2014-09" db="EMBL/GenBank/DDBJ databases">
        <authorList>
            <person name="Magalhaes I.L.F."/>
            <person name="Oliveira U."/>
            <person name="Santos F.R."/>
            <person name="Vidigal T.H.D.A."/>
            <person name="Brescovit A.D."/>
            <person name="Santos A.J."/>
        </authorList>
    </citation>
    <scope>NUCLEOTIDE SEQUENCE</scope>
    <source>
        <tissue evidence="2">Shoot tissue taken approximately 20 cm above the soil surface</tissue>
    </source>
</reference>
<name>A0A0A8Y8J5_ARUDO</name>
<dbReference type="AlphaFoldDB" id="A0A0A8Y8J5"/>
<evidence type="ECO:0000256" key="1">
    <source>
        <dbReference type="SAM" id="SignalP"/>
    </source>
</evidence>
<accession>A0A0A8Y8J5</accession>
<feature type="signal peptide" evidence="1">
    <location>
        <begin position="1"/>
        <end position="21"/>
    </location>
</feature>
<reference evidence="2" key="2">
    <citation type="journal article" date="2015" name="Data Brief">
        <title>Shoot transcriptome of the giant reed, Arundo donax.</title>
        <authorList>
            <person name="Barrero R.A."/>
            <person name="Guerrero F.D."/>
            <person name="Moolhuijzen P."/>
            <person name="Goolsby J.A."/>
            <person name="Tidwell J."/>
            <person name="Bellgard S.E."/>
            <person name="Bellgard M.I."/>
        </authorList>
    </citation>
    <scope>NUCLEOTIDE SEQUENCE</scope>
    <source>
        <tissue evidence="2">Shoot tissue taken approximately 20 cm above the soil surface</tissue>
    </source>
</reference>
<evidence type="ECO:0000313" key="2">
    <source>
        <dbReference type="EMBL" id="JAD22531.1"/>
    </source>
</evidence>
<proteinExistence type="predicted"/>